<feature type="signal peptide" evidence="1">
    <location>
        <begin position="1"/>
        <end position="21"/>
    </location>
</feature>
<evidence type="ECO:0000256" key="1">
    <source>
        <dbReference type="SAM" id="SignalP"/>
    </source>
</evidence>
<accession>A0A2P1P8G9</accession>
<keyword evidence="3" id="KW-1185">Reference proteome</keyword>
<dbReference type="Proteomes" id="UP000241762">
    <property type="component" value="Chromosome"/>
</dbReference>
<keyword evidence="1" id="KW-0732">Signal</keyword>
<organism evidence="2 3">
    <name type="scientific">Candidatus Phycorickettsia trachydisci</name>
    <dbReference type="NCBI Taxonomy" id="2115978"/>
    <lineage>
        <taxon>Bacteria</taxon>
        <taxon>Pseudomonadati</taxon>
        <taxon>Pseudomonadota</taxon>
        <taxon>Alphaproteobacteria</taxon>
        <taxon>Rickettsiales</taxon>
        <taxon>Rickettsiaceae</taxon>
        <taxon>Candidatus Phycorickettsia</taxon>
    </lineage>
</organism>
<dbReference type="RefSeq" id="WP_106874427.1">
    <property type="nucleotide sequence ID" value="NZ_CP027845.1"/>
</dbReference>
<evidence type="ECO:0000313" key="3">
    <source>
        <dbReference type="Proteomes" id="UP000241762"/>
    </source>
</evidence>
<dbReference type="OrthoDB" id="7160533at2"/>
<reference evidence="2 3" key="1">
    <citation type="submission" date="2018-03" db="EMBL/GenBank/DDBJ databases">
        <title>A gene transfer event suggests a long-term partnership between eustigmatophyte algae and a novel lineage of endosymbiotic bacteria.</title>
        <authorList>
            <person name="Yurchenko T."/>
            <person name="Sevcikova T."/>
            <person name="Pribyl P."/>
            <person name="El Karkouri K."/>
            <person name="Klimes V."/>
            <person name="Amaral R."/>
            <person name="Zbrankova V."/>
            <person name="Kim E."/>
            <person name="Raoult D."/>
            <person name="Santos L.M.A."/>
            <person name="Elias M."/>
        </authorList>
    </citation>
    <scope>NUCLEOTIDE SEQUENCE [LARGE SCALE GENOMIC DNA]</scope>
    <source>
        <strain evidence="2">CCALA 838</strain>
    </source>
</reference>
<sequence length="53" mass="6130">MKKIFLIVFAFNMMSACVQKAQYEVLSPCVSKEIQSPWLKNPCVRKMLNHDIA</sequence>
<dbReference type="Pfam" id="PF10913">
    <property type="entry name" value="DUF2706"/>
    <property type="match status" value="1"/>
</dbReference>
<evidence type="ECO:0000313" key="2">
    <source>
        <dbReference type="EMBL" id="AVP87569.1"/>
    </source>
</evidence>
<dbReference type="PROSITE" id="PS51257">
    <property type="entry name" value="PROKAR_LIPOPROTEIN"/>
    <property type="match status" value="1"/>
</dbReference>
<name>A0A2P1P8G9_9RICK</name>
<dbReference type="InterPro" id="IPR024444">
    <property type="entry name" value="DUF2706"/>
</dbReference>
<dbReference type="EMBL" id="CP027845">
    <property type="protein sequence ID" value="AVP87569.1"/>
    <property type="molecule type" value="Genomic_DNA"/>
</dbReference>
<feature type="chain" id="PRO_5015131620" evidence="1">
    <location>
        <begin position="22"/>
        <end position="53"/>
    </location>
</feature>
<dbReference type="AlphaFoldDB" id="A0A2P1P8G9"/>
<dbReference type="KEGG" id="ptc:phytr_6280"/>
<gene>
    <name evidence="2" type="ORF">phytr_6280</name>
</gene>
<proteinExistence type="predicted"/>
<protein>
    <submittedName>
        <fullName evidence="2">Uncharacterized protein</fullName>
    </submittedName>
</protein>